<gene>
    <name evidence="3" type="ORF">FL583_00305</name>
</gene>
<proteinExistence type="predicted"/>
<organism evidence="3 4">
    <name type="scientific">Cryptosporangium phraense</name>
    <dbReference type="NCBI Taxonomy" id="2593070"/>
    <lineage>
        <taxon>Bacteria</taxon>
        <taxon>Bacillati</taxon>
        <taxon>Actinomycetota</taxon>
        <taxon>Actinomycetes</taxon>
        <taxon>Cryptosporangiales</taxon>
        <taxon>Cryptosporangiaceae</taxon>
        <taxon>Cryptosporangium</taxon>
    </lineage>
</organism>
<dbReference type="Pfam" id="PF20030">
    <property type="entry name" value="bpMoxR"/>
    <property type="match status" value="1"/>
</dbReference>
<protein>
    <submittedName>
        <fullName evidence="3">ATPase</fullName>
    </submittedName>
</protein>
<dbReference type="EMBL" id="VIRS01000001">
    <property type="protein sequence ID" value="TQS46758.1"/>
    <property type="molecule type" value="Genomic_DNA"/>
</dbReference>
<dbReference type="SUPFAM" id="SSF52540">
    <property type="entry name" value="P-loop containing nucleoside triphosphate hydrolases"/>
    <property type="match status" value="1"/>
</dbReference>
<keyword evidence="4" id="KW-1185">Reference proteome</keyword>
<comment type="caution">
    <text evidence="3">The sequence shown here is derived from an EMBL/GenBank/DDBJ whole genome shotgun (WGS) entry which is preliminary data.</text>
</comment>
<dbReference type="Gene3D" id="3.40.50.300">
    <property type="entry name" value="P-loop containing nucleotide triphosphate hydrolases"/>
    <property type="match status" value="1"/>
</dbReference>
<evidence type="ECO:0000259" key="2">
    <source>
        <dbReference type="Pfam" id="PF20030"/>
    </source>
</evidence>
<reference evidence="3 4" key="1">
    <citation type="submission" date="2019-07" db="EMBL/GenBank/DDBJ databases">
        <title>Cryptosporangium phraense sp. nov., isolated from plant litter.</title>
        <authorList>
            <person name="Suriyachadkun C."/>
        </authorList>
    </citation>
    <scope>NUCLEOTIDE SEQUENCE [LARGE SCALE GENOMIC DNA]</scope>
    <source>
        <strain evidence="3 4">A-T 5661</strain>
    </source>
</reference>
<evidence type="ECO:0000313" key="4">
    <source>
        <dbReference type="Proteomes" id="UP000317982"/>
    </source>
</evidence>
<dbReference type="InParanoid" id="A0A545AZM5"/>
<dbReference type="InterPro" id="IPR041538">
    <property type="entry name" value="RavA-like_AAA_lid"/>
</dbReference>
<dbReference type="OrthoDB" id="1814213at2"/>
<dbReference type="PANTHER" id="PTHR32204">
    <property type="entry name" value="ATPASE RAVA"/>
    <property type="match status" value="1"/>
</dbReference>
<dbReference type="Pfam" id="PF17868">
    <property type="entry name" value="AAA_lid_8"/>
    <property type="match status" value="1"/>
</dbReference>
<name>A0A545AZM5_9ACTN</name>
<dbReference type="RefSeq" id="WP_142702376.1">
    <property type="nucleotide sequence ID" value="NZ_VIRS01000001.1"/>
</dbReference>
<dbReference type="AlphaFoldDB" id="A0A545AZM5"/>
<evidence type="ECO:0000313" key="3">
    <source>
        <dbReference type="EMBL" id="TQS46758.1"/>
    </source>
</evidence>
<feature type="domain" description="MoxR" evidence="2">
    <location>
        <begin position="20"/>
        <end position="202"/>
    </location>
</feature>
<evidence type="ECO:0000259" key="1">
    <source>
        <dbReference type="Pfam" id="PF17868"/>
    </source>
</evidence>
<accession>A0A545AZM5</accession>
<dbReference type="Proteomes" id="UP000317982">
    <property type="component" value="Unassembled WGS sequence"/>
</dbReference>
<sequence length="404" mass="45080">MTTTTLDRATRVLARTYATRLDEVKRDFVGRDEAVDLVGLAALCGEHVLLLGPPGTAKSSLLDRFRRMLKAQYFSYLLTRFTEPAELFGPVDLRLLREKGVYRVNTTGMLPKAEVAFLDEVFQGSSAILNTLLTLVNERTYHNGAEAEPVPLVTLLGSSNEMPDDPLLAAFSDRFLLRCTLGYVPDDDIEDVLGLGWTREKWLTGKEALTDSGNGALPAGAATFPVTDLIRLRRVLGEVDLAPIRPAYGRIVRALRAEGVTFSDRRAVKGQKAFAATALLAGRREAELSDLAPLVHLWASPRDEPTIRRVAADHDVPLDRLGHVTRDPAELRLELRKQVAERERITTVEEFRDLLRRGRALAVELRRDHPQQGALIEDVRREQREMVTAYRELLGAEAERSVDV</sequence>
<dbReference type="PANTHER" id="PTHR32204:SF0">
    <property type="entry name" value="ATPASE RAVA"/>
    <property type="match status" value="1"/>
</dbReference>
<dbReference type="InterPro" id="IPR027417">
    <property type="entry name" value="P-loop_NTPase"/>
</dbReference>
<feature type="domain" description="ATPase RavA-like AAA lid" evidence="1">
    <location>
        <begin position="256"/>
        <end position="309"/>
    </location>
</feature>
<dbReference type="InterPro" id="IPR045427">
    <property type="entry name" value="MoxR"/>
</dbReference>
<dbReference type="InterPro" id="IPR050513">
    <property type="entry name" value="RavA_ATPases"/>
</dbReference>